<proteinExistence type="predicted"/>
<dbReference type="OrthoDB" id="4865224at2759"/>
<name>G9NGL1_HYPAI</name>
<dbReference type="Proteomes" id="UP000005426">
    <property type="component" value="Unassembled WGS sequence"/>
</dbReference>
<dbReference type="AlphaFoldDB" id="G9NGL1"/>
<dbReference type="eggNOG" id="ENOG502T677">
    <property type="taxonomic scope" value="Eukaryota"/>
</dbReference>
<dbReference type="HOGENOM" id="CLU_2413539_0_0_1"/>
<comment type="caution">
    <text evidence="1">The sequence shown here is derived from an EMBL/GenBank/DDBJ whole genome shotgun (WGS) entry which is preliminary data.</text>
</comment>
<reference evidence="1 2" key="1">
    <citation type="journal article" date="2011" name="Genome Biol.">
        <title>Comparative genome sequence analysis underscores mycoparasitism as the ancestral life style of Trichoderma.</title>
        <authorList>
            <person name="Kubicek C.P."/>
            <person name="Herrera-Estrella A."/>
            <person name="Seidl-Seiboth V."/>
            <person name="Martinez D.A."/>
            <person name="Druzhinina I.S."/>
            <person name="Thon M."/>
            <person name="Zeilinger S."/>
            <person name="Casas-Flores S."/>
            <person name="Horwitz B.A."/>
            <person name="Mukherjee P.K."/>
            <person name="Mukherjee M."/>
            <person name="Kredics L."/>
            <person name="Alcaraz L.D."/>
            <person name="Aerts A."/>
            <person name="Antal Z."/>
            <person name="Atanasova L."/>
            <person name="Cervantes-Badillo M.G."/>
            <person name="Challacombe J."/>
            <person name="Chertkov O."/>
            <person name="McCluskey K."/>
            <person name="Coulpier F."/>
            <person name="Deshpande N."/>
            <person name="von Doehren H."/>
            <person name="Ebbole D.J."/>
            <person name="Esquivel-Naranjo E.U."/>
            <person name="Fekete E."/>
            <person name="Flipphi M."/>
            <person name="Glaser F."/>
            <person name="Gomez-Rodriguez E.Y."/>
            <person name="Gruber S."/>
            <person name="Han C."/>
            <person name="Henrissat B."/>
            <person name="Hermosa R."/>
            <person name="Hernandez-Onate M."/>
            <person name="Karaffa L."/>
            <person name="Kosti I."/>
            <person name="Le Crom S."/>
            <person name="Lindquist E."/>
            <person name="Lucas S."/>
            <person name="Luebeck M."/>
            <person name="Luebeck P.S."/>
            <person name="Margeot A."/>
            <person name="Metz B."/>
            <person name="Misra M."/>
            <person name="Nevalainen H."/>
            <person name="Omann M."/>
            <person name="Packer N."/>
            <person name="Perrone G."/>
            <person name="Uresti-Rivera E.E."/>
            <person name="Salamov A."/>
            <person name="Schmoll M."/>
            <person name="Seiboth B."/>
            <person name="Shapiro H."/>
            <person name="Sukno S."/>
            <person name="Tamayo-Ramos J.A."/>
            <person name="Tisch D."/>
            <person name="Wiest A."/>
            <person name="Wilkinson H.H."/>
            <person name="Zhang M."/>
            <person name="Coutinho P.M."/>
            <person name="Kenerley C.M."/>
            <person name="Monte E."/>
            <person name="Baker S.E."/>
            <person name="Grigoriev I.V."/>
        </authorList>
    </citation>
    <scope>NUCLEOTIDE SEQUENCE [LARGE SCALE GENOMIC DNA]</scope>
    <source>
        <strain evidence="2">ATCC 20476 / IMI 206040</strain>
    </source>
</reference>
<evidence type="ECO:0000313" key="1">
    <source>
        <dbReference type="EMBL" id="EHK50422.1"/>
    </source>
</evidence>
<dbReference type="EMBL" id="ABDG02000014">
    <property type="protein sequence ID" value="EHK50422.1"/>
    <property type="molecule type" value="Genomic_DNA"/>
</dbReference>
<organism evidence="1 2">
    <name type="scientific">Hypocrea atroviridis (strain ATCC 20476 / IMI 206040)</name>
    <name type="common">Trichoderma atroviride</name>
    <dbReference type="NCBI Taxonomy" id="452589"/>
    <lineage>
        <taxon>Eukaryota</taxon>
        <taxon>Fungi</taxon>
        <taxon>Dikarya</taxon>
        <taxon>Ascomycota</taxon>
        <taxon>Pezizomycotina</taxon>
        <taxon>Sordariomycetes</taxon>
        <taxon>Hypocreomycetidae</taxon>
        <taxon>Hypocreales</taxon>
        <taxon>Hypocreaceae</taxon>
        <taxon>Trichoderma</taxon>
    </lineage>
</organism>
<keyword evidence="2" id="KW-1185">Reference proteome</keyword>
<protein>
    <submittedName>
        <fullName evidence="1">Uncharacterized protein</fullName>
    </submittedName>
</protein>
<gene>
    <name evidence="1" type="ORF">TRIATDRAFT_297202</name>
</gene>
<sequence length="92" mass="10766">MTDKDHTKLLLANTLHEPDWADHWDEYFRNRGEINIRTWEAYGMLAKHREEKVAKQGLDQGAVPKCEAGCEMECRDIKKTPVAAEIKKWLKK</sequence>
<evidence type="ECO:0000313" key="2">
    <source>
        <dbReference type="Proteomes" id="UP000005426"/>
    </source>
</evidence>
<accession>G9NGL1</accession>